<evidence type="ECO:0000256" key="2">
    <source>
        <dbReference type="ARBA" id="ARBA00022679"/>
    </source>
</evidence>
<reference evidence="5 7" key="1">
    <citation type="submission" date="2017-01" db="EMBL/GenBank/DDBJ databases">
        <title>Lactobacillus chiayiensis sp. nov., a lactic acid bacterium isolated from compost.</title>
        <authorList>
            <person name="Huang C.-H."/>
        </authorList>
    </citation>
    <scope>NUCLEOTIDE SEQUENCE [LARGE SCALE GENOMIC DNA]</scope>
    <source>
        <strain evidence="7">chh01</strain>
        <strain evidence="5">Chh01</strain>
    </source>
</reference>
<evidence type="ECO:0000313" key="8">
    <source>
        <dbReference type="Proteomes" id="UP001164790"/>
    </source>
</evidence>
<dbReference type="InterPro" id="IPR051159">
    <property type="entry name" value="Hexapeptide_acetyltransf"/>
</dbReference>
<evidence type="ECO:0000256" key="3">
    <source>
        <dbReference type="ARBA" id="ARBA00023315"/>
    </source>
</evidence>
<dbReference type="PANTHER" id="PTHR23416">
    <property type="entry name" value="SIALIC ACID SYNTHASE-RELATED"/>
    <property type="match status" value="1"/>
</dbReference>
<dbReference type="GO" id="GO:0005829">
    <property type="term" value="C:cytosol"/>
    <property type="evidence" value="ECO:0007669"/>
    <property type="project" value="TreeGrafter"/>
</dbReference>
<sequence>MKTEKQKFLAGQPYRIFDAELAADEERARRLCREMNRCTTDDAHKETLIRQLFGSVGANVYVQPDFHCDFGYNIHVGDNFICNYNNVMLDIAPITIGDDCMFGPLVQLYSASHPLDPAGRRERMGEGAPITIGNNVWIGGGAVVLPGVSIGDNTVIGANATVTHSFGANLVVAGNPARVIKKIPRKDGSSADS</sequence>
<keyword evidence="3" id="KW-0012">Acyltransferase</keyword>
<evidence type="ECO:0000256" key="1">
    <source>
        <dbReference type="ARBA" id="ARBA00007274"/>
    </source>
</evidence>
<accession>A0A4Q1UHJ0</accession>
<keyword evidence="2 5" id="KW-0808">Transferase</keyword>
<dbReference type="RefSeq" id="WP_129300617.1">
    <property type="nucleotide sequence ID" value="NZ_CP107523.1"/>
</dbReference>
<dbReference type="FunFam" id="2.160.10.10:FF:000025">
    <property type="entry name" value="Hexapeptide-repeat containing-acetyltransferase"/>
    <property type="match status" value="1"/>
</dbReference>
<feature type="domain" description="Maltose/galactoside acetyltransferase" evidence="4">
    <location>
        <begin position="5"/>
        <end position="58"/>
    </location>
</feature>
<dbReference type="Gene3D" id="2.160.10.10">
    <property type="entry name" value="Hexapeptide repeat proteins"/>
    <property type="match status" value="1"/>
</dbReference>
<proteinExistence type="inferred from homology"/>
<dbReference type="InterPro" id="IPR011004">
    <property type="entry name" value="Trimer_LpxA-like_sf"/>
</dbReference>
<keyword evidence="8" id="KW-1185">Reference proteome</keyword>
<evidence type="ECO:0000313" key="5">
    <source>
        <dbReference type="EMBL" id="RXT30677.1"/>
    </source>
</evidence>
<dbReference type="GO" id="GO:0016407">
    <property type="term" value="F:acetyltransferase activity"/>
    <property type="evidence" value="ECO:0007669"/>
    <property type="project" value="InterPro"/>
</dbReference>
<dbReference type="AlphaFoldDB" id="A0A4Q1UHJ0"/>
<organism evidence="5 7">
    <name type="scientific">Lacticaseibacillus chiayiensis</name>
    <dbReference type="NCBI Taxonomy" id="2100821"/>
    <lineage>
        <taxon>Bacteria</taxon>
        <taxon>Bacillati</taxon>
        <taxon>Bacillota</taxon>
        <taxon>Bacilli</taxon>
        <taxon>Lactobacillales</taxon>
        <taxon>Lactobacillaceae</taxon>
        <taxon>Lacticaseibacillus</taxon>
    </lineage>
</organism>
<evidence type="ECO:0000313" key="7">
    <source>
        <dbReference type="Proteomes" id="UP000290475"/>
    </source>
</evidence>
<dbReference type="Pfam" id="PF12464">
    <property type="entry name" value="Mac"/>
    <property type="match status" value="1"/>
</dbReference>
<dbReference type="CDD" id="cd03357">
    <property type="entry name" value="LbH_MAT_GAT"/>
    <property type="match status" value="1"/>
</dbReference>
<name>A0A4Q1UHJ0_9LACO</name>
<evidence type="ECO:0000313" key="6">
    <source>
        <dbReference type="EMBL" id="UYN56367.1"/>
    </source>
</evidence>
<dbReference type="SMART" id="SM01266">
    <property type="entry name" value="Mac"/>
    <property type="match status" value="1"/>
</dbReference>
<dbReference type="Proteomes" id="UP000290475">
    <property type="component" value="Unassembled WGS sequence"/>
</dbReference>
<dbReference type="Pfam" id="PF00132">
    <property type="entry name" value="Hexapep"/>
    <property type="match status" value="1"/>
</dbReference>
<protein>
    <submittedName>
        <fullName evidence="5">Maltose O-acetyltransferase</fullName>
    </submittedName>
    <submittedName>
        <fullName evidence="6">Sugar O-acetyltransferase</fullName>
    </submittedName>
</protein>
<dbReference type="GO" id="GO:0008374">
    <property type="term" value="F:O-acyltransferase activity"/>
    <property type="evidence" value="ECO:0007669"/>
    <property type="project" value="TreeGrafter"/>
</dbReference>
<evidence type="ECO:0000259" key="4">
    <source>
        <dbReference type="SMART" id="SM01266"/>
    </source>
</evidence>
<dbReference type="InterPro" id="IPR001451">
    <property type="entry name" value="Hexapep"/>
</dbReference>
<dbReference type="Proteomes" id="UP001164790">
    <property type="component" value="Chromosome"/>
</dbReference>
<reference evidence="6" key="2">
    <citation type="submission" date="2022-10" db="EMBL/GenBank/DDBJ databases">
        <title>Comparative genomic analysis and in-vitro probiotic properties of the potential probiotic L. chiayiensis AACE 3.</title>
        <authorList>
            <person name="Kang X."/>
        </authorList>
    </citation>
    <scope>NUCLEOTIDE SEQUENCE</scope>
    <source>
        <strain evidence="6">AACE 3</strain>
    </source>
</reference>
<dbReference type="PANTHER" id="PTHR23416:SF23">
    <property type="entry name" value="ACETYLTRANSFERASE C18B11.09C-RELATED"/>
    <property type="match status" value="1"/>
</dbReference>
<dbReference type="EMBL" id="CP107523">
    <property type="protein sequence ID" value="UYN56367.1"/>
    <property type="molecule type" value="Genomic_DNA"/>
</dbReference>
<gene>
    <name evidence="5" type="ORF">BVJ53_00215</name>
    <name evidence="6" type="ORF">OFW50_13015</name>
</gene>
<comment type="similarity">
    <text evidence="1">Belongs to the transferase hexapeptide repeat family.</text>
</comment>
<dbReference type="EMBL" id="MSSM01000001">
    <property type="protein sequence ID" value="RXT30677.1"/>
    <property type="molecule type" value="Genomic_DNA"/>
</dbReference>
<dbReference type="SUPFAM" id="SSF51161">
    <property type="entry name" value="Trimeric LpxA-like enzymes"/>
    <property type="match status" value="1"/>
</dbReference>
<dbReference type="InterPro" id="IPR024688">
    <property type="entry name" value="Mac_dom"/>
</dbReference>